<feature type="compositionally biased region" description="Polar residues" evidence="2">
    <location>
        <begin position="45"/>
        <end position="61"/>
    </location>
</feature>
<feature type="compositionally biased region" description="Polar residues" evidence="2">
    <location>
        <begin position="323"/>
        <end position="334"/>
    </location>
</feature>
<feature type="compositionally biased region" description="Polar residues" evidence="2">
    <location>
        <begin position="586"/>
        <end position="604"/>
    </location>
</feature>
<feature type="compositionally biased region" description="Basic residues" evidence="2">
    <location>
        <begin position="182"/>
        <end position="192"/>
    </location>
</feature>
<name>A0AAJ0DH68_9PEZI</name>
<evidence type="ECO:0000313" key="5">
    <source>
        <dbReference type="Proteomes" id="UP001271007"/>
    </source>
</evidence>
<dbReference type="InterPro" id="IPR021589">
    <property type="entry name" value="Cut12"/>
</dbReference>
<feature type="compositionally biased region" description="Basic and acidic residues" evidence="2">
    <location>
        <begin position="62"/>
        <end position="71"/>
    </location>
</feature>
<keyword evidence="1" id="KW-0175">Coiled coil</keyword>
<feature type="region of interest" description="Disordered" evidence="2">
    <location>
        <begin position="43"/>
        <end position="107"/>
    </location>
</feature>
<feature type="compositionally biased region" description="Pro residues" evidence="2">
    <location>
        <begin position="566"/>
        <end position="576"/>
    </location>
</feature>
<organism evidence="4 5">
    <name type="scientific">Extremus antarcticus</name>
    <dbReference type="NCBI Taxonomy" id="702011"/>
    <lineage>
        <taxon>Eukaryota</taxon>
        <taxon>Fungi</taxon>
        <taxon>Dikarya</taxon>
        <taxon>Ascomycota</taxon>
        <taxon>Pezizomycotina</taxon>
        <taxon>Dothideomycetes</taxon>
        <taxon>Dothideomycetidae</taxon>
        <taxon>Mycosphaerellales</taxon>
        <taxon>Extremaceae</taxon>
        <taxon>Extremus</taxon>
    </lineage>
</organism>
<dbReference type="EMBL" id="JAWDJX010000014">
    <property type="protein sequence ID" value="KAK3053797.1"/>
    <property type="molecule type" value="Genomic_DNA"/>
</dbReference>
<evidence type="ECO:0000256" key="2">
    <source>
        <dbReference type="SAM" id="MobiDB-lite"/>
    </source>
</evidence>
<reference evidence="4" key="1">
    <citation type="submission" date="2023-04" db="EMBL/GenBank/DDBJ databases">
        <title>Black Yeasts Isolated from many extreme environments.</title>
        <authorList>
            <person name="Coleine C."/>
            <person name="Stajich J.E."/>
            <person name="Selbmann L."/>
        </authorList>
    </citation>
    <scope>NUCLEOTIDE SEQUENCE</scope>
    <source>
        <strain evidence="4">CCFEE 5312</strain>
    </source>
</reference>
<feature type="region of interest" description="Disordered" evidence="2">
    <location>
        <begin position="121"/>
        <end position="212"/>
    </location>
</feature>
<evidence type="ECO:0000259" key="3">
    <source>
        <dbReference type="Pfam" id="PF11500"/>
    </source>
</evidence>
<feature type="compositionally biased region" description="Polar residues" evidence="2">
    <location>
        <begin position="549"/>
        <end position="563"/>
    </location>
</feature>
<keyword evidence="5" id="KW-1185">Reference proteome</keyword>
<feature type="domain" description="Spindle pole body-associated protein cut12" evidence="3">
    <location>
        <begin position="175"/>
        <end position="282"/>
    </location>
</feature>
<protein>
    <recommendedName>
        <fullName evidence="3">Spindle pole body-associated protein cut12 domain-containing protein</fullName>
    </recommendedName>
</protein>
<dbReference type="AlphaFoldDB" id="A0AAJ0DH68"/>
<comment type="caution">
    <text evidence="4">The sequence shown here is derived from an EMBL/GenBank/DDBJ whole genome shotgun (WGS) entry which is preliminary data.</text>
</comment>
<dbReference type="Pfam" id="PF11500">
    <property type="entry name" value="Cut12"/>
    <property type="match status" value="1"/>
</dbReference>
<evidence type="ECO:0000256" key="1">
    <source>
        <dbReference type="SAM" id="Coils"/>
    </source>
</evidence>
<sequence>MLHWLAGAKQPGGLTDPDATGYVEPPETPAPVFAVRAFKHAIFGTPQTTQPKARRNSSTDNGRPRHGDNKSARPGLNRPKSASDAQTLGRQQYVDIPEPLMSPTKGILLTPGTAAAKKKNVTFGDHVVDNEQKRPLNNGPDEEGAGDALADDSEPEDDALERQPSRGRLAEALEQARDESKKRRSKGERRSKKFADDDLDVPPEYVEPKADSGKYWKREYDIYRTNTQREVKKLITKQKAAKSFAHAKDIQCTELADELRQERKKVENLEAKVDGLAASMKDLHEQLLSSRMEAEGRTEGITTLKQGRKDSTRPESRDMASLVPQQRPTSSQGAERNVSAEVDPVQRPSEPYKPPRGSEKPKMDLQTLRARVKSKPEPVQPKPADDIWAQSFGSSSPVATRKAEVSRASKGGYEADQEPQSNALQALDVNTLANGRDTGRTTTGKAPGAKDLPHPGIETLTDHKEASDDMETAQPPTLPQHADLPNPSTTAAANTQHERHQTGMEDGNTEADLSMPVPESSPFQPQAHTLQSTSRRTAGLTGPRVAPTSRPSQPYANAKENVSPTSGPPAKPQPPQHEPDMKPSAMWTSFNAPQANKRSTSITGKSGKEASSDRVEAARARINARGRVAT</sequence>
<accession>A0AAJ0DH68</accession>
<feature type="compositionally biased region" description="Basic and acidic residues" evidence="2">
    <location>
        <begin position="160"/>
        <end position="181"/>
    </location>
</feature>
<feature type="compositionally biased region" description="Basic and acidic residues" evidence="2">
    <location>
        <begin position="606"/>
        <end position="619"/>
    </location>
</feature>
<feature type="compositionally biased region" description="Polar residues" evidence="2">
    <location>
        <begin position="521"/>
        <end position="536"/>
    </location>
</feature>
<feature type="compositionally biased region" description="Acidic residues" evidence="2">
    <location>
        <begin position="140"/>
        <end position="159"/>
    </location>
</feature>
<feature type="region of interest" description="Disordered" evidence="2">
    <location>
        <begin position="287"/>
        <end position="630"/>
    </location>
</feature>
<feature type="coiled-coil region" evidence="1">
    <location>
        <begin position="252"/>
        <end position="286"/>
    </location>
</feature>
<evidence type="ECO:0000313" key="4">
    <source>
        <dbReference type="EMBL" id="KAK3053797.1"/>
    </source>
</evidence>
<feature type="region of interest" description="Disordered" evidence="2">
    <location>
        <begin position="1"/>
        <end position="27"/>
    </location>
</feature>
<feature type="compositionally biased region" description="Polar residues" evidence="2">
    <location>
        <begin position="486"/>
        <end position="495"/>
    </location>
</feature>
<gene>
    <name evidence="4" type="ORF">LTR09_005077</name>
</gene>
<feature type="compositionally biased region" description="Basic and acidic residues" evidence="2">
    <location>
        <begin position="307"/>
        <end position="318"/>
    </location>
</feature>
<proteinExistence type="predicted"/>
<dbReference type="Proteomes" id="UP001271007">
    <property type="component" value="Unassembled WGS sequence"/>
</dbReference>